<evidence type="ECO:0000256" key="4">
    <source>
        <dbReference type="PROSITE-ProRule" id="PRU00433"/>
    </source>
</evidence>
<evidence type="ECO:0000259" key="5">
    <source>
        <dbReference type="PROSITE" id="PS51007"/>
    </source>
</evidence>
<dbReference type="AlphaFoldDB" id="F5Z8J3"/>
<protein>
    <submittedName>
        <fullName evidence="6">Cytochrome c1 protein</fullName>
    </submittedName>
</protein>
<dbReference type="GO" id="GO:0046872">
    <property type="term" value="F:metal ion binding"/>
    <property type="evidence" value="ECO:0007669"/>
    <property type="project" value="UniProtKB-KW"/>
</dbReference>
<feature type="domain" description="Cytochrome c" evidence="5">
    <location>
        <begin position="47"/>
        <end position="137"/>
    </location>
</feature>
<dbReference type="Proteomes" id="UP000000683">
    <property type="component" value="Chromosome"/>
</dbReference>
<proteinExistence type="predicted"/>
<evidence type="ECO:0000313" key="6">
    <source>
        <dbReference type="EMBL" id="AEF03386.1"/>
    </source>
</evidence>
<dbReference type="GO" id="GO:0009055">
    <property type="term" value="F:electron transfer activity"/>
    <property type="evidence" value="ECO:0007669"/>
    <property type="project" value="InterPro"/>
</dbReference>
<dbReference type="OrthoDB" id="3540130at2"/>
<dbReference type="InterPro" id="IPR009056">
    <property type="entry name" value="Cyt_c-like_dom"/>
</dbReference>
<dbReference type="InterPro" id="IPR036909">
    <property type="entry name" value="Cyt_c-like_dom_sf"/>
</dbReference>
<keyword evidence="1 4" id="KW-0349">Heme</keyword>
<name>F5Z8J3_ALTNA</name>
<dbReference type="PROSITE" id="PS51007">
    <property type="entry name" value="CYTC"/>
    <property type="match status" value="1"/>
</dbReference>
<dbReference type="eggNOG" id="COG3474">
    <property type="taxonomic scope" value="Bacteria"/>
</dbReference>
<dbReference type="Gene3D" id="1.10.760.10">
    <property type="entry name" value="Cytochrome c-like domain"/>
    <property type="match status" value="1"/>
</dbReference>
<evidence type="ECO:0000256" key="1">
    <source>
        <dbReference type="ARBA" id="ARBA00022617"/>
    </source>
</evidence>
<dbReference type="SUPFAM" id="SSF46626">
    <property type="entry name" value="Cytochrome c"/>
    <property type="match status" value="1"/>
</dbReference>
<evidence type="ECO:0000313" key="7">
    <source>
        <dbReference type="Proteomes" id="UP000000683"/>
    </source>
</evidence>
<evidence type="ECO:0000256" key="2">
    <source>
        <dbReference type="ARBA" id="ARBA00022723"/>
    </source>
</evidence>
<evidence type="ECO:0000256" key="3">
    <source>
        <dbReference type="ARBA" id="ARBA00023004"/>
    </source>
</evidence>
<gene>
    <name evidence="6" type="ordered locus">ambt_09300</name>
</gene>
<organism evidence="6 7">
    <name type="scientific">Alteromonas naphthalenivorans</name>
    <dbReference type="NCBI Taxonomy" id="715451"/>
    <lineage>
        <taxon>Bacteria</taxon>
        <taxon>Pseudomonadati</taxon>
        <taxon>Pseudomonadota</taxon>
        <taxon>Gammaproteobacteria</taxon>
        <taxon>Alteromonadales</taxon>
        <taxon>Alteromonadaceae</taxon>
        <taxon>Alteromonas/Salinimonas group</taxon>
        <taxon>Alteromonas</taxon>
    </lineage>
</organism>
<keyword evidence="7" id="KW-1185">Reference proteome</keyword>
<dbReference type="KEGG" id="alt:ambt_09300"/>
<dbReference type="GO" id="GO:0020037">
    <property type="term" value="F:heme binding"/>
    <property type="evidence" value="ECO:0007669"/>
    <property type="project" value="InterPro"/>
</dbReference>
<reference evidence="6 7" key="1">
    <citation type="journal article" date="2011" name="J. Bacteriol.">
        <title>Complete genome sequence of the polycyclic aromatic hydrocarbon-degrading bacterium Alteromonas sp. strain SN2.</title>
        <authorList>
            <person name="Jin H.M."/>
            <person name="Jeong H."/>
            <person name="Moon E.J."/>
            <person name="Math R.K."/>
            <person name="Lee K."/>
            <person name="Kim H.J."/>
            <person name="Jeon C.O."/>
            <person name="Oh T.K."/>
            <person name="Kim J.F."/>
        </authorList>
    </citation>
    <scope>NUCLEOTIDE SEQUENCE [LARGE SCALE GENOMIC DNA]</scope>
    <source>
        <strain evidence="7">JCM 17741 / KACC 18427 / KCTC 11700BP / SN2</strain>
    </source>
</reference>
<keyword evidence="3 4" id="KW-0408">Iron</keyword>
<dbReference type="RefSeq" id="WP_013784322.1">
    <property type="nucleotide sequence ID" value="NC_015554.1"/>
</dbReference>
<dbReference type="Pfam" id="PF00034">
    <property type="entry name" value="Cytochrom_C"/>
    <property type="match status" value="1"/>
</dbReference>
<dbReference type="EMBL" id="CP002339">
    <property type="protein sequence ID" value="AEF03386.1"/>
    <property type="molecule type" value="Genomic_DNA"/>
</dbReference>
<keyword evidence="2 4" id="KW-0479">Metal-binding</keyword>
<accession>F5Z8J3</accession>
<dbReference type="HOGENOM" id="CLU_122806_0_0_6"/>
<sequence>MQKLNVSTCVLTTFSSLRLAFSSSLRAAIVITFGIWAFPISAQSIDAQLEQGKTLMITKGCSSCHQLTKLPAAKGLVGPPLDKMASQSYIAGVLPNSRENLTKFLLDPKKFHSDTAMPTPDISEQEARHITDYLFKE</sequence>